<dbReference type="EMBL" id="MLJW01000770">
    <property type="protein sequence ID" value="OIQ82752.1"/>
    <property type="molecule type" value="Genomic_DNA"/>
</dbReference>
<accession>A0A1J5QH23</accession>
<dbReference type="FunFam" id="3.40.50.720:FF:000400">
    <property type="entry name" value="UDP-glucose 6-dehydrogenase"/>
    <property type="match status" value="1"/>
</dbReference>
<dbReference type="InterPro" id="IPR017476">
    <property type="entry name" value="UDP-Glc/GDP-Man"/>
</dbReference>
<evidence type="ECO:0000256" key="2">
    <source>
        <dbReference type="ARBA" id="ARBA00006601"/>
    </source>
</evidence>
<dbReference type="PIRSF" id="PIRSF500134">
    <property type="entry name" value="UDPglc_DH_bac"/>
    <property type="match status" value="1"/>
</dbReference>
<comment type="pathway">
    <text evidence="1">Nucleotide-sugar biosynthesis; UDP-alpha-D-glucuronate biosynthesis; UDP-alpha-D-glucuronate from UDP-alpha-D-glucose: step 1/1.</text>
</comment>
<dbReference type="InterPro" id="IPR008927">
    <property type="entry name" value="6-PGluconate_DH-like_C_sf"/>
</dbReference>
<dbReference type="InterPro" id="IPR028357">
    <property type="entry name" value="UDPglc_DH_bac"/>
</dbReference>
<dbReference type="SUPFAM" id="SSF51735">
    <property type="entry name" value="NAD(P)-binding Rossmann-fold domains"/>
    <property type="match status" value="1"/>
</dbReference>
<reference evidence="8" key="1">
    <citation type="submission" date="2016-10" db="EMBL/GenBank/DDBJ databases">
        <title>Sequence of Gallionella enrichment culture.</title>
        <authorList>
            <person name="Poehlein A."/>
            <person name="Muehling M."/>
            <person name="Daniel R."/>
        </authorList>
    </citation>
    <scope>NUCLEOTIDE SEQUENCE</scope>
</reference>
<dbReference type="Pfam" id="PF03721">
    <property type="entry name" value="UDPG_MGDP_dh_N"/>
    <property type="match status" value="1"/>
</dbReference>
<dbReference type="Gene3D" id="3.40.50.720">
    <property type="entry name" value="NAD(P)-binding Rossmann-like Domain"/>
    <property type="match status" value="2"/>
</dbReference>
<keyword evidence="4 8" id="KW-0560">Oxidoreductase</keyword>
<dbReference type="InterPro" id="IPR036220">
    <property type="entry name" value="UDP-Glc/GDP-Man_DH_C_sf"/>
</dbReference>
<proteinExistence type="inferred from homology"/>
<sequence>MKFAIAGTGYVGLSNGILLAQHHEVVALDIVAAKVEMLNARRSPIVDREIEEYLRRPELNFRATLDKREAYAGADYVIIATPTDYDPETNYFNTASVEAVIADVLAINPGAVMVIKSTIPVGYTASVRARFGCDNIIFSPEFLREGRALYDNLHPSRIVVGERSERARAFADALCQGAIKRDIAVLFTDSTEAEAIKLFANTYLAMRVAYFNELDTFAASHGLDSRQIIDGVCLDPRIGSHYNNPSFGYGGYCLPKDTKQLLANYSDVPQNLIHAIVDSNTTRKDFVAADILRRRPEVVGVYRLIMKDGSDNFRASSVQGIMKRIKAKGVKVIVYEPVLEADEFFKSPVVRDLAAFKRESDVIIANRRSPELADVADKVYTRDLFGSD</sequence>
<evidence type="ECO:0000256" key="4">
    <source>
        <dbReference type="ARBA" id="ARBA00023002"/>
    </source>
</evidence>
<dbReference type="EC" id="1.1.1.22" evidence="3"/>
<dbReference type="GO" id="GO:0000271">
    <property type="term" value="P:polysaccharide biosynthetic process"/>
    <property type="evidence" value="ECO:0007669"/>
    <property type="project" value="InterPro"/>
</dbReference>
<protein>
    <recommendedName>
        <fullName evidence="3">UDP-glucose 6-dehydrogenase</fullName>
        <ecNumber evidence="3">1.1.1.22</ecNumber>
    </recommendedName>
</protein>
<evidence type="ECO:0000256" key="1">
    <source>
        <dbReference type="ARBA" id="ARBA00004701"/>
    </source>
</evidence>
<comment type="similarity">
    <text evidence="2">Belongs to the UDP-glucose/GDP-mannose dehydrogenase family.</text>
</comment>
<dbReference type="GO" id="GO:0051287">
    <property type="term" value="F:NAD binding"/>
    <property type="evidence" value="ECO:0007669"/>
    <property type="project" value="InterPro"/>
</dbReference>
<dbReference type="SMART" id="SM00984">
    <property type="entry name" value="UDPG_MGDP_dh_C"/>
    <property type="match status" value="1"/>
</dbReference>
<dbReference type="InterPro" id="IPR014027">
    <property type="entry name" value="UDP-Glc/GDP-Man_DH_C"/>
</dbReference>
<dbReference type="GO" id="GO:0006065">
    <property type="term" value="P:UDP-glucuronate biosynthetic process"/>
    <property type="evidence" value="ECO:0007669"/>
    <property type="project" value="UniProtKB-UniPathway"/>
</dbReference>
<dbReference type="SUPFAM" id="SSF52413">
    <property type="entry name" value="UDP-glucose/GDP-mannose dehydrogenase C-terminal domain"/>
    <property type="match status" value="1"/>
</dbReference>
<evidence type="ECO:0000256" key="3">
    <source>
        <dbReference type="ARBA" id="ARBA00012954"/>
    </source>
</evidence>
<dbReference type="Pfam" id="PF00984">
    <property type="entry name" value="UDPG_MGDP_dh"/>
    <property type="match status" value="1"/>
</dbReference>
<dbReference type="AlphaFoldDB" id="A0A1J5QH23"/>
<comment type="caution">
    <text evidence="8">The sequence shown here is derived from an EMBL/GenBank/DDBJ whole genome shotgun (WGS) entry which is preliminary data.</text>
</comment>
<evidence type="ECO:0000256" key="5">
    <source>
        <dbReference type="ARBA" id="ARBA00023027"/>
    </source>
</evidence>
<feature type="domain" description="UDP-glucose/GDP-mannose dehydrogenase C-terminal" evidence="7">
    <location>
        <begin position="300"/>
        <end position="387"/>
    </location>
</feature>
<dbReference type="PANTHER" id="PTHR43750">
    <property type="entry name" value="UDP-GLUCOSE 6-DEHYDROGENASE TUAD"/>
    <property type="match status" value="1"/>
</dbReference>
<dbReference type="NCBIfam" id="TIGR03026">
    <property type="entry name" value="NDP-sugDHase"/>
    <property type="match status" value="1"/>
</dbReference>
<dbReference type="Pfam" id="PF03720">
    <property type="entry name" value="UDPG_MGDP_dh_C"/>
    <property type="match status" value="1"/>
</dbReference>
<evidence type="ECO:0000256" key="6">
    <source>
        <dbReference type="ARBA" id="ARBA00047473"/>
    </source>
</evidence>
<name>A0A1J5QH23_9ZZZZ</name>
<dbReference type="Gene3D" id="1.10.1040.10">
    <property type="entry name" value="N-(1-d-carboxylethyl)-l-norvaline Dehydrogenase, domain 2"/>
    <property type="match status" value="1"/>
</dbReference>
<dbReference type="InterPro" id="IPR013328">
    <property type="entry name" value="6PGD_dom2"/>
</dbReference>
<dbReference type="GO" id="GO:0003979">
    <property type="term" value="F:UDP-glucose 6-dehydrogenase activity"/>
    <property type="evidence" value="ECO:0007669"/>
    <property type="project" value="UniProtKB-EC"/>
</dbReference>
<dbReference type="UniPathway" id="UPA00038">
    <property type="reaction ID" value="UER00491"/>
</dbReference>
<dbReference type="InterPro" id="IPR001732">
    <property type="entry name" value="UDP-Glc/GDP-Man_DH_N"/>
</dbReference>
<dbReference type="PANTHER" id="PTHR43750:SF2">
    <property type="entry name" value="UDP-GLUCOSE 6-DEHYDROGENASE"/>
    <property type="match status" value="1"/>
</dbReference>
<keyword evidence="5" id="KW-0520">NAD</keyword>
<comment type="catalytic activity">
    <reaction evidence="6">
        <text>UDP-alpha-D-glucose + 2 NAD(+) + H2O = UDP-alpha-D-glucuronate + 2 NADH + 3 H(+)</text>
        <dbReference type="Rhea" id="RHEA:23596"/>
        <dbReference type="ChEBI" id="CHEBI:15377"/>
        <dbReference type="ChEBI" id="CHEBI:15378"/>
        <dbReference type="ChEBI" id="CHEBI:57540"/>
        <dbReference type="ChEBI" id="CHEBI:57945"/>
        <dbReference type="ChEBI" id="CHEBI:58052"/>
        <dbReference type="ChEBI" id="CHEBI:58885"/>
        <dbReference type="EC" id="1.1.1.22"/>
    </reaction>
</comment>
<evidence type="ECO:0000259" key="7">
    <source>
        <dbReference type="SMART" id="SM00984"/>
    </source>
</evidence>
<dbReference type="FunFam" id="3.40.50.720:FF:000297">
    <property type="entry name" value="UDP-glucose 6-dehydrogenase"/>
    <property type="match status" value="1"/>
</dbReference>
<organism evidence="8">
    <name type="scientific">mine drainage metagenome</name>
    <dbReference type="NCBI Taxonomy" id="410659"/>
    <lineage>
        <taxon>unclassified sequences</taxon>
        <taxon>metagenomes</taxon>
        <taxon>ecological metagenomes</taxon>
    </lineage>
</organism>
<dbReference type="PIRSF" id="PIRSF000124">
    <property type="entry name" value="UDPglc_GDPman_dh"/>
    <property type="match status" value="1"/>
</dbReference>
<evidence type="ECO:0000313" key="8">
    <source>
        <dbReference type="EMBL" id="OIQ82752.1"/>
    </source>
</evidence>
<dbReference type="InterPro" id="IPR014026">
    <property type="entry name" value="UDP-Glc/GDP-Man_DH_dimer"/>
</dbReference>
<dbReference type="InterPro" id="IPR036291">
    <property type="entry name" value="NAD(P)-bd_dom_sf"/>
</dbReference>
<gene>
    <name evidence="8" type="primary">ugd_6</name>
    <name evidence="8" type="ORF">GALL_354580</name>
</gene>
<dbReference type="SUPFAM" id="SSF48179">
    <property type="entry name" value="6-phosphogluconate dehydrogenase C-terminal domain-like"/>
    <property type="match status" value="1"/>
</dbReference>